<feature type="compositionally biased region" description="Polar residues" evidence="2">
    <location>
        <begin position="1319"/>
        <end position="1329"/>
    </location>
</feature>
<dbReference type="Pfam" id="PF25023">
    <property type="entry name" value="TEN_YD-shell"/>
    <property type="match status" value="2"/>
</dbReference>
<sequence>MTLVGGIVGPSSSAVLEGWFAQRNEQRQFEEALAGTPDQDWTTAGKAAARLKHRDHVVDDDVANTAEARSEQAKYPPIVTMGPQYQRTSETKVLDSPSPQLKGFDQKTSQELSDRRDEHKTTYRNADGTETTAYSQNRVNYRDADGRWQRVDTNLRQDGSGWRNTADSVTTKLAGRADAAQLITLELDRDHSLSYRLRDAAPVAGQASGSTVTYPGARPESDLRVNATPGGFKEDLVLHSANAPMTWYFPLQLKGLSAKVVDNAVVLTDAKGTERAVIPAGFMTDSLVDENSGEPATSYGVRYEIVDGATLKVDLDQAWLKDPARKFPVTVDPSVLERKAATSMYVQRTGGSSGRTSDGLELKVGHASGGINATTYLKFPGIENDLRDHRIFGAQLFLLNYYSWSCRPFPMQVHAVTQDWDPRNQYSYPGPAVDGNAVKSDSFAQGYIPRGANSSACPATGHAINLGDGGRDLVQRWVNHSQANFGLSLRASETDPFGWKKIAGHNSAVPPTLYVTHSPYNATYHIENGVPTPPVTRNQDGVIKVKVTNLGKNTWKPGEYFLAYRRFDARGGYQAETESAQLPHDVARGQSVTLDAKIGRVEPGQYSLEFTMVHKGVKVFTDEQVAPARLGLQVFDVPPIVTGQYPPNGHSAPSLDQQLWVNATDVDAPGGSTLKYRFEVCEADKENKPIGGSCFESGRVDRPMWTISKGKLRWSKTYVWRAFAFDGNSESEALGWSALLTNVPQPEVTSQIGAAPYSGGDRDFNPVNGNYTSAAIDASLATVGPDLTLARTYNSLDPRRDLAFGSGWVSRLDMRVTEDNDGSGNVVVTYPDGQTVRFGANRNTDGTLDRTYAPPPGRFSTFFLETIDGTETYVLIDKAANQYKFRKLDGRLIEIHDAQRRGVKLTYGLPDVGPTRITSTLADPSGRARQMRLEWGTNKHVKRAFIQETETKVLEWKYTYDATDPHKLTSVCNPKNECTTYNYEQGSHYRSVVLDSRPKHYWRLGEGTGDSARSEVLTNLGQDAAKFKDVQLGKVSPLDGNQNPAAGFNGTSSVVELPRDAVRLSRDVAVEFWFRTTGNGPLLGYQNKPIGEDSANGVPMLYVGEDGKLRGQFWNGRVAPLTSGGAVNDGNWHHVVLTGAVSKQQLYVDGVQQGGDLDGDIDHANLSFSQLGAAYAPVEGAWPGYGAGKRRHFTGEIDELAVYEHSLGLPAVKAHIAEKAQAPHLTRITLPSGRTASTIAYDHGNDRVREVADADGGRWKIDPPVMTGSADNLIRTINVTDPGERLHSYDYDAKRSRILRYVSPIGMSTRPEDRLPQAATPTSNPNCQPASGVEDGAPVFCVGKGGTTPPQIVDSSGKTRGVRTYDYDVSGFQSTITDELGNQVKMVNDERGNVKQTTNCRRHGTDCHTSYVEHFLNPGDFTDPRNDKVIGERDARSSGPADDRYLDRSEYDPAGNLLTSTAAGGQVVSHRYSTQTSDLAADNGNVPAGLVMSTDQTGTGQTNYGYFRNGDLAWAKSPTGLVTSYKYDGLGRKTEETETPPGGVAVTTKYTYDDLSRVVATTDPAITNRVTGVTHTKETRTTYDADGNRTRLEAVDLTGGDAPRVATFGYDDRGRLSEEVDAEGRKTSHGYDHFGNKMWTVTPGGVRTDFTYTARNKIAEVWLRGYTGDPIDPTRPNEDQNDETDPATNTRPGKDSLLVHSYLYDLAGRLYADVDAMGRTTRYAYYRDNSLRAIVAVGAGRDAEGNRRDITVQDNTYDQAGHLIRQAVAGGTVTEYEVDAAGRTRKTVQDPGGLARTSTLTYDAAGNVTRVEKTGNASNYSYVGPSVTEVVDFEYDASGRQTKEIVHKGSERITTVRTYDAHDRIKTEIDPRGIADPARQAEYTNSYTYDETGQLVELAGPQVQVEENGGAARAARARITSGYNAFGQLTHHRDAKGDVSQTTFDRIGREVAKKSPGYTPPGATEAIVPEVRTEYEPDGKVSAVIDAGGAITRFRYNQLGQLVEKVLPSPTAPGEAGPKTSYVHTRTGELLTATDPSGAITKQVYDDLKRPISATQLERKPRAAVFTSTFQYDDAGRLLKSTNPVGDVTEQVYDKLGQRVRTIDPDGSKTEFGYDGAGREVRTVDGVGRITDRVYNQVGWLTGTLNLAPDGSFIRGEQLKHDAVGNVVEEVDALGRSTKFTFDAADRLVKQVEPVSATDSITTTFGYNIADQRTRTTDGRGNATIATYNTLGLPEKVVEPSTAAHPGEPDRTWTTSYDRRGLATKVQAPGGVTRERTYDALGRLRTESGSGAPQATQTRTRDYDERGLLVGVNARNTKNVYAYNDRGQLLTATGPSGDSSFGYDAAGRMTTATDAAGTNTFTYLKGRLSTVQDGVTNALQAFSYNAAGDLERVTYGPDAVRKYDYDALGRQVTDKIETSSGASIGSISYGYDLNDQLTSKVTTGTAGASSNTYGYDHAGRMTSWTSGGVETAYEWDKSGNRVRAGDKVSTFDARNRLESDGDYTYTYSPRGTLETRTSSGLTETYGWDAFDQAVQRGGTSFTYDGMGRMIGRNGGTFRYSGFGIDPVSDGESVFSRSVDGSLLAVGTGDQKKLTVSDRHGDVVGTLKPGGAAIEDSVAYDPFGKRIAGTGLKVGFQGDWTDPESGEVNMGARWYNPSSGSFTSRDSISLPSSPSILMNRYTYAGGSPMNYDDPDGHFWGWLGDKAKQVGNAIGNGAKAAWNWAKTDGLELVKEVSGYNDIKGCLTNPSWGGCAMAALNFIPAGKVVNLAAKGIKAGVKAVKATKIGRAADNLGGGASRLAKSAGDLMRSAGKLITEIKWVKVGGKLVKQTVTRVVKGAAKYGAGAARAVARSAGDIIRSMPGHAFAKMAAEQAAKRIPPSTFAALRKPMLSAKDLVVTSPFSPANIVSHALDNVVDGGAVLDFFRTMVLKNTDDVIKDAPAAARMGSEVAQGAGAKVDDFARPGRAGGSSADDLADGAAGAACDLSARLGVTNSFVPGTLVLMADGSRKKIEDVRVGDFVLARDPITGVTGAREVTEVRSKVSERTMVELTDSSGGKISATDEHPFWVESEKRWVNAVDLQPSYRFLTADNRSAEVTGTRSWSGVQKVHNFTVDGLHTYFVASSREAAPLLVHNEDKDAPSGCGETPGVSVKKVKMALGRAGMSVAGYDIVHVPTIDDGGNGAYGNSPHDGGGRPNLGPRKRPLIEISNMGLRDMDTAVATIFHEISHHRFFEIRGNSGGERDPEAYGQKMLNEFNRKSRRSR</sequence>
<dbReference type="InterPro" id="IPR006141">
    <property type="entry name" value="Intein_N"/>
</dbReference>
<dbReference type="NCBIfam" id="TIGR03696">
    <property type="entry name" value="Rhs_assc_core"/>
    <property type="match status" value="1"/>
</dbReference>
<dbReference type="InterPro" id="IPR036844">
    <property type="entry name" value="Hint_dom_sf"/>
</dbReference>
<dbReference type="Pfam" id="PF07591">
    <property type="entry name" value="PT-HINT"/>
    <property type="match status" value="1"/>
</dbReference>
<dbReference type="InterPro" id="IPR013320">
    <property type="entry name" value="ConA-like_dom_sf"/>
</dbReference>
<dbReference type="Pfam" id="PF05593">
    <property type="entry name" value="RHS_repeat"/>
    <property type="match status" value="3"/>
</dbReference>
<dbReference type="NCBIfam" id="NF033679">
    <property type="entry name" value="DNRLRE_dom"/>
    <property type="match status" value="1"/>
</dbReference>
<dbReference type="InterPro" id="IPR056823">
    <property type="entry name" value="TEN-like_YD-shell"/>
</dbReference>
<comment type="caution">
    <text evidence="4">The sequence shown here is derived from an EMBL/GenBank/DDBJ whole genome shotgun (WGS) entry which is preliminary data.</text>
</comment>
<proteinExistence type="predicted"/>
<dbReference type="EMBL" id="BMNC01000002">
    <property type="protein sequence ID" value="GGM80541.1"/>
    <property type="molecule type" value="Genomic_DNA"/>
</dbReference>
<feature type="region of interest" description="Disordered" evidence="2">
    <location>
        <begin position="82"/>
        <end position="129"/>
    </location>
</feature>
<reference evidence="5" key="1">
    <citation type="journal article" date="2019" name="Int. J. Syst. Evol. Microbiol.">
        <title>The Global Catalogue of Microorganisms (GCM) 10K type strain sequencing project: providing services to taxonomists for standard genome sequencing and annotation.</title>
        <authorList>
            <consortium name="The Broad Institute Genomics Platform"/>
            <consortium name="The Broad Institute Genome Sequencing Center for Infectious Disease"/>
            <person name="Wu L."/>
            <person name="Ma J."/>
        </authorList>
    </citation>
    <scope>NUCLEOTIDE SEQUENCE [LARGE SCALE GENOMIC DNA]</scope>
    <source>
        <strain evidence="5">CGMCC 4.7319</strain>
    </source>
</reference>
<protein>
    <recommendedName>
        <fullName evidence="3">Hint domain-containing protein</fullName>
    </recommendedName>
</protein>
<dbReference type="InterPro" id="IPR045351">
    <property type="entry name" value="DUF6531"/>
</dbReference>
<dbReference type="Gene3D" id="2.60.120.200">
    <property type="match status" value="1"/>
</dbReference>
<feature type="domain" description="Hint" evidence="3">
    <location>
        <begin position="2992"/>
        <end position="3090"/>
    </location>
</feature>
<feature type="region of interest" description="Disordered" evidence="2">
    <location>
        <begin position="3181"/>
        <end position="3200"/>
    </location>
</feature>
<dbReference type="SUPFAM" id="SSF51294">
    <property type="entry name" value="Hedgehog/intein (Hint) domain"/>
    <property type="match status" value="1"/>
</dbReference>
<evidence type="ECO:0000313" key="4">
    <source>
        <dbReference type="EMBL" id="GGM80541.1"/>
    </source>
</evidence>
<feature type="region of interest" description="Disordered" evidence="2">
    <location>
        <begin position="1666"/>
        <end position="1694"/>
    </location>
</feature>
<evidence type="ECO:0000256" key="1">
    <source>
        <dbReference type="ARBA" id="ARBA00022737"/>
    </source>
</evidence>
<dbReference type="InterPro" id="IPR050708">
    <property type="entry name" value="T6SS_VgrG/RHS"/>
</dbReference>
<dbReference type="InterPro" id="IPR031325">
    <property type="entry name" value="RHS_repeat"/>
</dbReference>
<dbReference type="Proteomes" id="UP000597656">
    <property type="component" value="Unassembled WGS sequence"/>
</dbReference>
<dbReference type="Gene3D" id="2.170.16.10">
    <property type="entry name" value="Hedgehog/Intein (Hint) domain"/>
    <property type="match status" value="1"/>
</dbReference>
<dbReference type="PANTHER" id="PTHR32305:SF15">
    <property type="entry name" value="PROTEIN RHSA-RELATED"/>
    <property type="match status" value="1"/>
</dbReference>
<dbReference type="PROSITE" id="PS50817">
    <property type="entry name" value="INTEIN_N_TER"/>
    <property type="match status" value="1"/>
</dbReference>
<dbReference type="InterPro" id="IPR003587">
    <property type="entry name" value="Hint_dom_N"/>
</dbReference>
<dbReference type="Pfam" id="PF20148">
    <property type="entry name" value="DUF6531"/>
    <property type="match status" value="1"/>
</dbReference>
<feature type="region of interest" description="Disordered" evidence="2">
    <location>
        <begin position="1305"/>
        <end position="1332"/>
    </location>
</feature>
<dbReference type="NCBIfam" id="TIGR01643">
    <property type="entry name" value="YD_repeat_2x"/>
    <property type="match status" value="4"/>
</dbReference>
<dbReference type="InterPro" id="IPR022385">
    <property type="entry name" value="Rhs_assc_core"/>
</dbReference>
<feature type="region of interest" description="Disordered" evidence="2">
    <location>
        <begin position="3235"/>
        <end position="3263"/>
    </location>
</feature>
<accession>A0ABQ2HI57</accession>
<keyword evidence="1" id="KW-0677">Repeat</keyword>
<feature type="compositionally biased region" description="Basic and acidic residues" evidence="2">
    <location>
        <begin position="112"/>
        <end position="121"/>
    </location>
</feature>
<dbReference type="RefSeq" id="WP_189153917.1">
    <property type="nucleotide sequence ID" value="NZ_BMNC01000002.1"/>
</dbReference>
<feature type="region of interest" description="Disordered" evidence="2">
    <location>
        <begin position="1418"/>
        <end position="1452"/>
    </location>
</feature>
<dbReference type="CDD" id="cd00081">
    <property type="entry name" value="Hint"/>
    <property type="match status" value="1"/>
</dbReference>
<dbReference type="Gene3D" id="2.180.10.10">
    <property type="entry name" value="RHS repeat-associated core"/>
    <property type="match status" value="5"/>
</dbReference>
<dbReference type="Pfam" id="PF13385">
    <property type="entry name" value="Laminin_G_3"/>
    <property type="match status" value="1"/>
</dbReference>
<feature type="compositionally biased region" description="Basic and acidic residues" evidence="2">
    <location>
        <begin position="1422"/>
        <end position="1451"/>
    </location>
</feature>
<keyword evidence="5" id="KW-1185">Reference proteome</keyword>
<dbReference type="PANTHER" id="PTHR32305">
    <property type="match status" value="1"/>
</dbReference>
<evidence type="ECO:0000259" key="3">
    <source>
        <dbReference type="SMART" id="SM00306"/>
    </source>
</evidence>
<gene>
    <name evidence="4" type="ORF">GCM10011609_15510</name>
</gene>
<evidence type="ECO:0000256" key="2">
    <source>
        <dbReference type="SAM" id="MobiDB-lite"/>
    </source>
</evidence>
<name>A0ABQ2HI57_9PSEU</name>
<dbReference type="SMART" id="SM00306">
    <property type="entry name" value="HintN"/>
    <property type="match status" value="1"/>
</dbReference>
<dbReference type="SUPFAM" id="SSF49899">
    <property type="entry name" value="Concanavalin A-like lectins/glucanases"/>
    <property type="match status" value="1"/>
</dbReference>
<evidence type="ECO:0000313" key="5">
    <source>
        <dbReference type="Proteomes" id="UP000597656"/>
    </source>
</evidence>
<dbReference type="InterPro" id="IPR006530">
    <property type="entry name" value="YD"/>
</dbReference>
<organism evidence="4 5">
    <name type="scientific">Lentzea pudingi</name>
    <dbReference type="NCBI Taxonomy" id="1789439"/>
    <lineage>
        <taxon>Bacteria</taxon>
        <taxon>Bacillati</taxon>
        <taxon>Actinomycetota</taxon>
        <taxon>Actinomycetes</taxon>
        <taxon>Pseudonocardiales</taxon>
        <taxon>Pseudonocardiaceae</taxon>
        <taxon>Lentzea</taxon>
    </lineage>
</organism>